<protein>
    <recommendedName>
        <fullName evidence="5">Ser-Thr-rich glycosyl-phosphatidyl-inositol-anchored membrane family-domain-containing protein</fullName>
    </recommendedName>
</protein>
<comment type="caution">
    <text evidence="3">The sequence shown here is derived from an EMBL/GenBank/DDBJ whole genome shotgun (WGS) entry which is preliminary data.</text>
</comment>
<dbReference type="Proteomes" id="UP001218218">
    <property type="component" value="Unassembled WGS sequence"/>
</dbReference>
<evidence type="ECO:0008006" key="5">
    <source>
        <dbReference type="Google" id="ProtNLM"/>
    </source>
</evidence>
<proteinExistence type="predicted"/>
<dbReference type="AlphaFoldDB" id="A0AAD7EUU1"/>
<feature type="signal peptide" evidence="2">
    <location>
        <begin position="1"/>
        <end position="18"/>
    </location>
</feature>
<gene>
    <name evidence="3" type="ORF">DFH08DRAFT_124375</name>
</gene>
<reference evidence="3" key="1">
    <citation type="submission" date="2023-03" db="EMBL/GenBank/DDBJ databases">
        <title>Massive genome expansion in bonnet fungi (Mycena s.s.) driven by repeated elements and novel gene families across ecological guilds.</title>
        <authorList>
            <consortium name="Lawrence Berkeley National Laboratory"/>
            <person name="Harder C.B."/>
            <person name="Miyauchi S."/>
            <person name="Viragh M."/>
            <person name="Kuo A."/>
            <person name="Thoen E."/>
            <person name="Andreopoulos B."/>
            <person name="Lu D."/>
            <person name="Skrede I."/>
            <person name="Drula E."/>
            <person name="Henrissat B."/>
            <person name="Morin E."/>
            <person name="Kohler A."/>
            <person name="Barry K."/>
            <person name="LaButti K."/>
            <person name="Morin E."/>
            <person name="Salamov A."/>
            <person name="Lipzen A."/>
            <person name="Mereny Z."/>
            <person name="Hegedus B."/>
            <person name="Baldrian P."/>
            <person name="Stursova M."/>
            <person name="Weitz H."/>
            <person name="Taylor A."/>
            <person name="Grigoriev I.V."/>
            <person name="Nagy L.G."/>
            <person name="Martin F."/>
            <person name="Kauserud H."/>
        </authorList>
    </citation>
    <scope>NUCLEOTIDE SEQUENCE</scope>
    <source>
        <strain evidence="3">CBHHK002</strain>
    </source>
</reference>
<accession>A0AAD7EUU1</accession>
<keyword evidence="2" id="KW-0732">Signal</keyword>
<keyword evidence="4" id="KW-1185">Reference proteome</keyword>
<feature type="chain" id="PRO_5042020922" description="Ser-Thr-rich glycosyl-phosphatidyl-inositol-anchored membrane family-domain-containing protein" evidence="2">
    <location>
        <begin position="19"/>
        <end position="186"/>
    </location>
</feature>
<dbReference type="EMBL" id="JARIHO010000015">
    <property type="protein sequence ID" value="KAJ7349708.1"/>
    <property type="molecule type" value="Genomic_DNA"/>
</dbReference>
<sequence>MFTQLCLSLALAAASTYALTINTPTNPTSGGTTSITWSSTSDDPVFSIELNHPSFNSALAIANNVNPADNNRTVGLPPVPAEDNYTLTFVNITDINDVFATSGSFSIGAAVSSSSGRSTASASGSVTQSGSASQASATSPAVSGSGSPSASNSGSGPSPSPTGSAAAGLRAPVVALFALVGAAFVL</sequence>
<organism evidence="3 4">
    <name type="scientific">Mycena albidolilacea</name>
    <dbReference type="NCBI Taxonomy" id="1033008"/>
    <lineage>
        <taxon>Eukaryota</taxon>
        <taxon>Fungi</taxon>
        <taxon>Dikarya</taxon>
        <taxon>Basidiomycota</taxon>
        <taxon>Agaricomycotina</taxon>
        <taxon>Agaricomycetes</taxon>
        <taxon>Agaricomycetidae</taxon>
        <taxon>Agaricales</taxon>
        <taxon>Marasmiineae</taxon>
        <taxon>Mycenaceae</taxon>
        <taxon>Mycena</taxon>
    </lineage>
</organism>
<evidence type="ECO:0000256" key="2">
    <source>
        <dbReference type="SAM" id="SignalP"/>
    </source>
</evidence>
<feature type="region of interest" description="Disordered" evidence="1">
    <location>
        <begin position="118"/>
        <end position="165"/>
    </location>
</feature>
<evidence type="ECO:0000256" key="1">
    <source>
        <dbReference type="SAM" id="MobiDB-lite"/>
    </source>
</evidence>
<evidence type="ECO:0000313" key="4">
    <source>
        <dbReference type="Proteomes" id="UP001218218"/>
    </source>
</evidence>
<evidence type="ECO:0000313" key="3">
    <source>
        <dbReference type="EMBL" id="KAJ7349708.1"/>
    </source>
</evidence>
<name>A0AAD7EUU1_9AGAR</name>